<dbReference type="Pfam" id="PF01590">
    <property type="entry name" value="GAF"/>
    <property type="match status" value="1"/>
</dbReference>
<evidence type="ECO:0000313" key="3">
    <source>
        <dbReference type="Proteomes" id="UP000288216"/>
    </source>
</evidence>
<protein>
    <recommendedName>
        <fullName evidence="1">GAF domain-containing protein</fullName>
    </recommendedName>
</protein>
<organism evidence="2 3">
    <name type="scientific">Scyliorhinus torazame</name>
    <name type="common">Cloudy catshark</name>
    <name type="synonym">Catulus torazame</name>
    <dbReference type="NCBI Taxonomy" id="75743"/>
    <lineage>
        <taxon>Eukaryota</taxon>
        <taxon>Metazoa</taxon>
        <taxon>Chordata</taxon>
        <taxon>Craniata</taxon>
        <taxon>Vertebrata</taxon>
        <taxon>Chondrichthyes</taxon>
        <taxon>Elasmobranchii</taxon>
        <taxon>Galeomorphii</taxon>
        <taxon>Galeoidea</taxon>
        <taxon>Carcharhiniformes</taxon>
        <taxon>Scyliorhinidae</taxon>
        <taxon>Scyliorhinus</taxon>
    </lineage>
</organism>
<evidence type="ECO:0000259" key="1">
    <source>
        <dbReference type="SMART" id="SM00065"/>
    </source>
</evidence>
<dbReference type="STRING" id="75743.A0A401PVI8"/>
<sequence>NVSVLLQEIIQEARNLTNAESCSVFLLEQNNTELVAKVFDGGFVADESAEFRMPADQGIAGHVATTGKILNIKDAYSHPLFYRAMDDSTGFRTRNILCFPIIDDDNREYEQDPTIAPSPHVPNT</sequence>
<name>A0A401PVI8_SCYTO</name>
<dbReference type="SUPFAM" id="SSF55781">
    <property type="entry name" value="GAF domain-like"/>
    <property type="match status" value="1"/>
</dbReference>
<proteinExistence type="predicted"/>
<dbReference type="SMART" id="SM00065">
    <property type="entry name" value="GAF"/>
    <property type="match status" value="1"/>
</dbReference>
<feature type="non-terminal residue" evidence="2">
    <location>
        <position position="1"/>
    </location>
</feature>
<accession>A0A401PVI8</accession>
<comment type="caution">
    <text evidence="2">The sequence shown here is derived from an EMBL/GenBank/DDBJ whole genome shotgun (WGS) entry which is preliminary data.</text>
</comment>
<feature type="domain" description="GAF" evidence="1">
    <location>
        <begin position="1"/>
        <end position="116"/>
    </location>
</feature>
<keyword evidence="3" id="KW-1185">Reference proteome</keyword>
<gene>
    <name evidence="2" type="ORF">scyTo_0018433</name>
</gene>
<dbReference type="OrthoDB" id="295473at2759"/>
<dbReference type="Proteomes" id="UP000288216">
    <property type="component" value="Unassembled WGS sequence"/>
</dbReference>
<dbReference type="InterPro" id="IPR003018">
    <property type="entry name" value="GAF"/>
</dbReference>
<evidence type="ECO:0000313" key="2">
    <source>
        <dbReference type="EMBL" id="GCB77147.1"/>
    </source>
</evidence>
<dbReference type="EMBL" id="BFAA01012828">
    <property type="protein sequence ID" value="GCB77147.1"/>
    <property type="molecule type" value="Genomic_DNA"/>
</dbReference>
<dbReference type="AlphaFoldDB" id="A0A401PVI8"/>
<dbReference type="InterPro" id="IPR029016">
    <property type="entry name" value="GAF-like_dom_sf"/>
</dbReference>
<reference evidence="2 3" key="1">
    <citation type="journal article" date="2018" name="Nat. Ecol. Evol.">
        <title>Shark genomes provide insights into elasmobranch evolution and the origin of vertebrates.</title>
        <authorList>
            <person name="Hara Y"/>
            <person name="Yamaguchi K"/>
            <person name="Onimaru K"/>
            <person name="Kadota M"/>
            <person name="Koyanagi M"/>
            <person name="Keeley SD"/>
            <person name="Tatsumi K"/>
            <person name="Tanaka K"/>
            <person name="Motone F"/>
            <person name="Kageyama Y"/>
            <person name="Nozu R"/>
            <person name="Adachi N"/>
            <person name="Nishimura O"/>
            <person name="Nakagawa R"/>
            <person name="Tanegashima C"/>
            <person name="Kiyatake I"/>
            <person name="Matsumoto R"/>
            <person name="Murakumo K"/>
            <person name="Nishida K"/>
            <person name="Terakita A"/>
            <person name="Kuratani S"/>
            <person name="Sato K"/>
            <person name="Hyodo S Kuraku.S."/>
        </authorList>
    </citation>
    <scope>NUCLEOTIDE SEQUENCE [LARGE SCALE GENOMIC DNA]</scope>
</reference>
<dbReference type="Gene3D" id="3.30.450.40">
    <property type="match status" value="1"/>
</dbReference>